<proteinExistence type="predicted"/>
<dbReference type="AlphaFoldDB" id="A0A8R1DG17"/>
<feature type="chain" id="PRO_5035864299" evidence="1">
    <location>
        <begin position="27"/>
        <end position="511"/>
    </location>
</feature>
<evidence type="ECO:0000313" key="4">
    <source>
        <dbReference type="Proteomes" id="UP000005237"/>
    </source>
</evidence>
<dbReference type="InterPro" id="IPR003366">
    <property type="entry name" value="CUB-like_dom"/>
</dbReference>
<protein>
    <submittedName>
        <fullName evidence="3">CUB_2 domain-containing protein</fullName>
    </submittedName>
</protein>
<evidence type="ECO:0000256" key="1">
    <source>
        <dbReference type="SAM" id="SignalP"/>
    </source>
</evidence>
<feature type="domain" description="CUB-like" evidence="2">
    <location>
        <begin position="28"/>
        <end position="133"/>
    </location>
</feature>
<reference evidence="3" key="2">
    <citation type="submission" date="2022-06" db="UniProtKB">
        <authorList>
            <consortium name="EnsemblMetazoa"/>
        </authorList>
    </citation>
    <scope>IDENTIFICATION</scope>
    <source>
        <strain evidence="3">DF5081</strain>
    </source>
</reference>
<dbReference type="Proteomes" id="UP000005237">
    <property type="component" value="Unassembled WGS sequence"/>
</dbReference>
<keyword evidence="4" id="KW-1185">Reference proteome</keyword>
<dbReference type="OMA" id="FWFRYNY"/>
<dbReference type="PANTHER" id="PTHR47920">
    <property type="entry name" value="PROTEIN CBG13378-RELATED"/>
    <property type="match status" value="1"/>
</dbReference>
<dbReference type="PANTHER" id="PTHR47920:SF1">
    <property type="entry name" value="CUB-LIKE DOMAIN-CONTAINING PROTEIN"/>
    <property type="match status" value="1"/>
</dbReference>
<accession>A0A8R1DG17</accession>
<feature type="signal peptide" evidence="1">
    <location>
        <begin position="1"/>
        <end position="26"/>
    </location>
</feature>
<name>A0A8R1DG17_CAEJA</name>
<evidence type="ECO:0000259" key="2">
    <source>
        <dbReference type="Pfam" id="PF02408"/>
    </source>
</evidence>
<evidence type="ECO:0000313" key="3">
    <source>
        <dbReference type="EnsemblMetazoa" id="CJA01750.1"/>
    </source>
</evidence>
<reference evidence="4" key="1">
    <citation type="submission" date="2010-08" db="EMBL/GenBank/DDBJ databases">
        <authorList>
            <consortium name="Caenorhabditis japonica Sequencing Consortium"/>
            <person name="Wilson R.K."/>
        </authorList>
    </citation>
    <scope>NUCLEOTIDE SEQUENCE [LARGE SCALE GENOMIC DNA]</scope>
    <source>
        <strain evidence="4">DF5081</strain>
    </source>
</reference>
<dbReference type="Pfam" id="PF02408">
    <property type="entry name" value="CUB_2"/>
    <property type="match status" value="1"/>
</dbReference>
<dbReference type="EnsemblMetazoa" id="CJA01750.1">
    <property type="protein sequence ID" value="CJA01750.1"/>
    <property type="gene ID" value="WBGene00120954"/>
</dbReference>
<organism evidence="3 4">
    <name type="scientific">Caenorhabditis japonica</name>
    <dbReference type="NCBI Taxonomy" id="281687"/>
    <lineage>
        <taxon>Eukaryota</taxon>
        <taxon>Metazoa</taxon>
        <taxon>Ecdysozoa</taxon>
        <taxon>Nematoda</taxon>
        <taxon>Chromadorea</taxon>
        <taxon>Rhabditida</taxon>
        <taxon>Rhabditina</taxon>
        <taxon>Rhabditomorpha</taxon>
        <taxon>Rhabditoidea</taxon>
        <taxon>Rhabditidae</taxon>
        <taxon>Peloderinae</taxon>
        <taxon>Caenorhabditis</taxon>
    </lineage>
</organism>
<keyword evidence="1" id="KW-0732">Signal</keyword>
<sequence length="511" mass="56026">MVISYCGAFYFSLYLLVALLTSSSDAIDFTCPSKNITGGGGVFPPDQLTLAQFPSNYRCSIGFEIQDGFLVQLNIESNVTDLTQDSLIVVDALSKLRIYSEGVSYFVAPAKTASVVLQSQSGTAQFWFRYNYVYARYNEQVKYATGVPFSLYFVLNKYYTVSSPNNESIVINTALIGGNDDIQTVNIYVYDGPDILSKYVGTLYEFVNMGAIGKSTGNSLTFLNMYGNVVNSYGLANEYSAISRFNSYNFNIFSDKSPIVGSFTNLVGNVNAFTFFCPYCDNKAYVTKLTFVGDTSGETEVQFNPLTPSNPLNTSLTYKSSDSLNQYWPQLIPGNLFTLTTTALQFLIRIDADKDAQADWLKPFSGRKGVIFSQSLWSVGSSPAFDYKFESPDDPMTFNFNLQSVIITQPNEQINVEIGSPGANPFNTVFNKTVSNPGVRVANGTFMEATFNATSSQSSAIVTFEMMNANGIPPTSTTTETAVETTTKLTRGVLDGLVVICCTAVVLRFSN</sequence>